<keyword evidence="6" id="KW-1185">Reference proteome</keyword>
<evidence type="ECO:0000256" key="4">
    <source>
        <dbReference type="ARBA" id="ARBA00023136"/>
    </source>
</evidence>
<dbReference type="PANTHER" id="PTHR12859">
    <property type="entry name" value="PRA1 PROTEIN"/>
    <property type="match status" value="1"/>
</dbReference>
<dbReference type="PANTHER" id="PTHR12859:SF0">
    <property type="entry name" value="PRA1 FAMILY PROTEIN"/>
    <property type="match status" value="1"/>
</dbReference>
<organism evidence="6 7">
    <name type="scientific">Romanomermis culicivorax</name>
    <name type="common">Nematode worm</name>
    <dbReference type="NCBI Taxonomy" id="13658"/>
    <lineage>
        <taxon>Eukaryota</taxon>
        <taxon>Metazoa</taxon>
        <taxon>Ecdysozoa</taxon>
        <taxon>Nematoda</taxon>
        <taxon>Enoplea</taxon>
        <taxon>Dorylaimia</taxon>
        <taxon>Mermithida</taxon>
        <taxon>Mermithoidea</taxon>
        <taxon>Mermithidae</taxon>
        <taxon>Romanomermis</taxon>
    </lineage>
</organism>
<feature type="transmembrane region" description="Helical" evidence="5">
    <location>
        <begin position="75"/>
        <end position="93"/>
    </location>
</feature>
<keyword evidence="4 5" id="KW-0472">Membrane</keyword>
<dbReference type="WBParaSite" id="nRc.2.0.1.t26918-RA">
    <property type="protein sequence ID" value="nRc.2.0.1.t26918-RA"/>
    <property type="gene ID" value="nRc.2.0.1.g26918"/>
</dbReference>
<evidence type="ECO:0000256" key="5">
    <source>
        <dbReference type="RuleBase" id="RU363107"/>
    </source>
</evidence>
<proteinExistence type="inferred from homology"/>
<keyword evidence="3 5" id="KW-1133">Transmembrane helix</keyword>
<evidence type="ECO:0000313" key="6">
    <source>
        <dbReference type="Proteomes" id="UP000887565"/>
    </source>
</evidence>
<keyword evidence="2 5" id="KW-0812">Transmembrane</keyword>
<dbReference type="Proteomes" id="UP000887565">
    <property type="component" value="Unplaced"/>
</dbReference>
<accession>A0A915JLD6</accession>
<evidence type="ECO:0000256" key="3">
    <source>
        <dbReference type="ARBA" id="ARBA00022989"/>
    </source>
</evidence>
<comment type="caution">
    <text evidence="5">Lacks conserved residue(s) required for the propagation of feature annotation.</text>
</comment>
<comment type="subcellular location">
    <subcellularLocation>
        <location evidence="1 5">Membrane</location>
        <topology evidence="1 5">Multi-pass membrane protein</topology>
    </subcellularLocation>
</comment>
<evidence type="ECO:0000256" key="1">
    <source>
        <dbReference type="ARBA" id="ARBA00004141"/>
    </source>
</evidence>
<comment type="similarity">
    <text evidence="5">Belongs to the PRA1 family.</text>
</comment>
<evidence type="ECO:0000313" key="7">
    <source>
        <dbReference type="WBParaSite" id="nRc.2.0.1.t26918-RA"/>
    </source>
</evidence>
<dbReference type="AlphaFoldDB" id="A0A915JLD6"/>
<dbReference type="GO" id="GO:0016020">
    <property type="term" value="C:membrane"/>
    <property type="evidence" value="ECO:0007669"/>
    <property type="project" value="UniProtKB-SubCell"/>
</dbReference>
<name>A0A915JLD6_ROMCU</name>
<dbReference type="Pfam" id="PF03208">
    <property type="entry name" value="PRA1"/>
    <property type="match status" value="1"/>
</dbReference>
<evidence type="ECO:0000256" key="2">
    <source>
        <dbReference type="ARBA" id="ARBA00022692"/>
    </source>
</evidence>
<sequence>MRKNILDTFVKTRKIFWGSKSVSSFFVIGKMAALTQDVDLAPLRNMDDFLLGSARFGLPPYKDMDRWANRIIKNLIYYQTNYFAIIVTFFVLIR</sequence>
<protein>
    <recommendedName>
        <fullName evidence="5">PRA1 family protein</fullName>
    </recommendedName>
</protein>
<dbReference type="InterPro" id="IPR004895">
    <property type="entry name" value="Prenylated_rab_accept_PRA1"/>
</dbReference>
<reference evidence="7" key="1">
    <citation type="submission" date="2022-11" db="UniProtKB">
        <authorList>
            <consortium name="WormBaseParasite"/>
        </authorList>
    </citation>
    <scope>IDENTIFICATION</scope>
</reference>